<gene>
    <name evidence="4" type="ORF">AFK62_17815</name>
</gene>
<reference evidence="5" key="1">
    <citation type="submission" date="2015-09" db="EMBL/GenBank/DDBJ databases">
        <title>Cronobacter genome sequencing and assembly.</title>
        <authorList>
            <person name="Descombes P."/>
            <person name="Baert L."/>
            <person name="Ngom-Bru C."/>
            <person name="Barretto C."/>
        </authorList>
    </citation>
    <scope>NUCLEOTIDE SEQUENCE [LARGE SCALE GENOMIC DNA]</scope>
    <source>
        <strain evidence="5">LMG 26250</strain>
    </source>
</reference>
<dbReference type="InterPro" id="IPR010069">
    <property type="entry name" value="CdiA_FHA1_rpt"/>
</dbReference>
<keyword evidence="2" id="KW-0732">Signal</keyword>
<evidence type="ECO:0000256" key="1">
    <source>
        <dbReference type="SAM" id="MobiDB-lite"/>
    </source>
</evidence>
<dbReference type="NCBIfam" id="TIGR01731">
    <property type="entry name" value="fil_hemag_20aa"/>
    <property type="match status" value="8"/>
</dbReference>
<name>A0ABM5VH35_9ENTR</name>
<dbReference type="Proteomes" id="UP000067320">
    <property type="component" value="Chromosome"/>
</dbReference>
<dbReference type="NCBIfam" id="TIGR01901">
    <property type="entry name" value="adhes_NPXG"/>
    <property type="match status" value="1"/>
</dbReference>
<dbReference type="Pfam" id="PF05860">
    <property type="entry name" value="TPS"/>
    <property type="match status" value="1"/>
</dbReference>
<evidence type="ECO:0000313" key="5">
    <source>
        <dbReference type="Proteomes" id="UP000067320"/>
    </source>
</evidence>
<evidence type="ECO:0000313" key="4">
    <source>
        <dbReference type="EMBL" id="ALB64247.1"/>
    </source>
</evidence>
<dbReference type="Gene3D" id="2.160.20.10">
    <property type="entry name" value="Single-stranded right-handed beta-helix, Pectin lyase-like"/>
    <property type="match status" value="1"/>
</dbReference>
<evidence type="ECO:0000259" key="3">
    <source>
        <dbReference type="SMART" id="SM00912"/>
    </source>
</evidence>
<dbReference type="RefSeq" id="WP_053532063.1">
    <property type="nucleotide sequence ID" value="NZ_CP012264.1"/>
</dbReference>
<reference evidence="4 5" key="2">
    <citation type="journal article" date="2016" name="Genome Announc.">
        <title>Fully Closed Genome Sequences of Five Type Strains of the Genus Cronobacter and One Cronobacter sakazakii Strain.</title>
        <authorList>
            <person name="Moine D."/>
            <person name="Kassam M."/>
            <person name="Baert L."/>
            <person name="Tang Y."/>
            <person name="Barretto C."/>
            <person name="Ngom Bru C."/>
            <person name="Klijn A."/>
            <person name="Descombes P."/>
        </authorList>
    </citation>
    <scope>NUCLEOTIDE SEQUENCE [LARGE SCALE GENOMIC DNA]</scope>
    <source>
        <strain evidence="4 5">LMG 26250</strain>
    </source>
</reference>
<dbReference type="SMART" id="SM00912">
    <property type="entry name" value="Haemagg_act"/>
    <property type="match status" value="1"/>
</dbReference>
<feature type="signal peptide" evidence="2">
    <location>
        <begin position="1"/>
        <end position="35"/>
    </location>
</feature>
<dbReference type="InterPro" id="IPR008638">
    <property type="entry name" value="FhaB/CdiA-like_TPS"/>
</dbReference>
<dbReference type="InterPro" id="IPR012334">
    <property type="entry name" value="Pectin_lyas_fold"/>
</dbReference>
<dbReference type="EMBL" id="CP012264">
    <property type="protein sequence ID" value="ALB64247.1"/>
    <property type="molecule type" value="Genomic_DNA"/>
</dbReference>
<dbReference type="SUPFAM" id="SSF51126">
    <property type="entry name" value="Pectin lyase-like"/>
    <property type="match status" value="1"/>
</dbReference>
<feature type="domain" description="Filamentous haemagglutinin FhaB/tRNA nuclease CdiA-like TPS" evidence="3">
    <location>
        <begin position="53"/>
        <end position="173"/>
    </location>
</feature>
<accession>A0ABM5VH35</accession>
<keyword evidence="5" id="KW-1185">Reference proteome</keyword>
<dbReference type="InterPro" id="IPR011050">
    <property type="entry name" value="Pectin_lyase_fold/virulence"/>
</dbReference>
<feature type="region of interest" description="Disordered" evidence="1">
    <location>
        <begin position="683"/>
        <end position="756"/>
    </location>
</feature>
<proteinExistence type="predicted"/>
<organism evidence="4 5">
    <name type="scientific">Cronobacter condimenti 1330</name>
    <dbReference type="NCBI Taxonomy" id="1073999"/>
    <lineage>
        <taxon>Bacteria</taxon>
        <taxon>Pseudomonadati</taxon>
        <taxon>Pseudomonadota</taxon>
        <taxon>Gammaproteobacteria</taxon>
        <taxon>Enterobacterales</taxon>
        <taxon>Enterobacteriaceae</taxon>
        <taxon>Cronobacter</taxon>
    </lineage>
</organism>
<evidence type="ECO:0000256" key="2">
    <source>
        <dbReference type="SAM" id="SignalP"/>
    </source>
</evidence>
<protein>
    <submittedName>
        <fullName evidence="4">Hemolysin</fullName>
    </submittedName>
</protein>
<feature type="chain" id="PRO_5046686451" evidence="2">
    <location>
        <begin position="36"/>
        <end position="756"/>
    </location>
</feature>
<sequence length="756" mass="79396">MKNNQGAAQKELRAKLGPVCFATLMALGMVQNASAAITADTSAAHQPGIQKNSNGATVIDINKASSQGVSHNIYTEFNVDKNGVVLNNSTTNTNTQLAGNISGNANLAGNSATIILNEVRSSDPSQLNGMVEVAGKSAQVIIANPSGITCDGCGFINTNHATLTTGTANFTDGKLTGYDVKKGQVVITGAGMDVDNNGKPQLTDIFARSVKVNAKLQANNLNIVTGANRLKMNGDLDKYIAGTGDAPQLALDVTSLGSMYAGKINMLGTEAGVGVRLDNADIVSTGRLSLSTNGKLENNGSRIVSMSEMGINADSLDNSNGIIHAERGNLNVNISHDLNNHNGKITSENIYLNGGHTNNTNGLIDAKQQMNLGGQTLDNTEGEIHSGSDMWVSYNYNERADLSESAINNEKGVISSGGNMTVQSLKINNHAGLIHSDGALSIDAHNLVNTDSDAFVANDKWQHQYQAQGGIYAGNAATSPYAHYAPSQSVINAKNLNNENGRIISSGDQTALQIYGYDSLNNNNGVIDSAASLAVSYANAINNGTGKINAAKDLSLESAVFNSDAEGKIAAGNNVNIRTYEHFDNKGEIIANNNLSLDMSIAYRYPSGESRNEGNMSAGSEMTLQTQSGDFINAGTMDADNGLTWYGNNVTNQGRISSKNAINFYVSKLTNAKDATITGESVGATGEVDNQGTITPDFVPAGGGNTPVPNPDDNGSHVPDNGGYTPMPEPMPTPDRPDYHVPVTQDNDHYTAYSHH</sequence>